<name>A0ABW2HRW0_9ACTN</name>
<evidence type="ECO:0000313" key="7">
    <source>
        <dbReference type="Proteomes" id="UP001596548"/>
    </source>
</evidence>
<dbReference type="InterPro" id="IPR009057">
    <property type="entry name" value="Homeodomain-like_sf"/>
</dbReference>
<dbReference type="InterPro" id="IPR036271">
    <property type="entry name" value="Tet_transcr_reg_TetR-rel_C_sf"/>
</dbReference>
<evidence type="ECO:0000256" key="1">
    <source>
        <dbReference type="ARBA" id="ARBA00023015"/>
    </source>
</evidence>
<accession>A0ABW2HRW0</accession>
<dbReference type="PROSITE" id="PS50977">
    <property type="entry name" value="HTH_TETR_2"/>
    <property type="match status" value="1"/>
</dbReference>
<keyword evidence="2 4" id="KW-0238">DNA-binding</keyword>
<keyword evidence="1" id="KW-0805">Transcription regulation</keyword>
<sequence length="198" mass="20987">MSNFSGTRRRRADAERSRTAVLRAAIELLGRRPQANMEEIAAAAGVTRQTVYAHFASRERLLAAILDKVTAETVDAFDGLDLGGLPAPAALGRWVEASWAVLARYPILLTDEVAQPPGDEVDRHQPIAGQLRGVLERGRAAGQFDAGSPVTWQIAAIVALGHAAAQEVAAGRMSQADAGVAFRDAVLRLCLRPSVAGS</sequence>
<evidence type="ECO:0000313" key="6">
    <source>
        <dbReference type="EMBL" id="MFC7275922.1"/>
    </source>
</evidence>
<gene>
    <name evidence="6" type="ORF">ACFQS1_18170</name>
</gene>
<organism evidence="6 7">
    <name type="scientific">Paractinoplanes rhizophilus</name>
    <dbReference type="NCBI Taxonomy" id="1416877"/>
    <lineage>
        <taxon>Bacteria</taxon>
        <taxon>Bacillati</taxon>
        <taxon>Actinomycetota</taxon>
        <taxon>Actinomycetes</taxon>
        <taxon>Micromonosporales</taxon>
        <taxon>Micromonosporaceae</taxon>
        <taxon>Paractinoplanes</taxon>
    </lineage>
</organism>
<proteinExistence type="predicted"/>
<feature type="DNA-binding region" description="H-T-H motif" evidence="4">
    <location>
        <begin position="36"/>
        <end position="55"/>
    </location>
</feature>
<evidence type="ECO:0000259" key="5">
    <source>
        <dbReference type="PROSITE" id="PS50977"/>
    </source>
</evidence>
<dbReference type="EMBL" id="JBHTBJ010000012">
    <property type="protein sequence ID" value="MFC7275922.1"/>
    <property type="molecule type" value="Genomic_DNA"/>
</dbReference>
<comment type="caution">
    <text evidence="6">The sequence shown here is derived from an EMBL/GenBank/DDBJ whole genome shotgun (WGS) entry which is preliminary data.</text>
</comment>
<dbReference type="Pfam" id="PF00440">
    <property type="entry name" value="TetR_N"/>
    <property type="match status" value="1"/>
</dbReference>
<reference evidence="7" key="1">
    <citation type="journal article" date="2019" name="Int. J. Syst. Evol. Microbiol.">
        <title>The Global Catalogue of Microorganisms (GCM) 10K type strain sequencing project: providing services to taxonomists for standard genome sequencing and annotation.</title>
        <authorList>
            <consortium name="The Broad Institute Genomics Platform"/>
            <consortium name="The Broad Institute Genome Sequencing Center for Infectious Disease"/>
            <person name="Wu L."/>
            <person name="Ma J."/>
        </authorList>
    </citation>
    <scope>NUCLEOTIDE SEQUENCE [LARGE SCALE GENOMIC DNA]</scope>
    <source>
        <strain evidence="7">XZYJT-10</strain>
    </source>
</reference>
<dbReference type="Proteomes" id="UP001596548">
    <property type="component" value="Unassembled WGS sequence"/>
</dbReference>
<evidence type="ECO:0000256" key="3">
    <source>
        <dbReference type="ARBA" id="ARBA00023163"/>
    </source>
</evidence>
<dbReference type="SUPFAM" id="SSF46689">
    <property type="entry name" value="Homeodomain-like"/>
    <property type="match status" value="1"/>
</dbReference>
<dbReference type="Gene3D" id="1.10.357.10">
    <property type="entry name" value="Tetracycline Repressor, domain 2"/>
    <property type="match status" value="1"/>
</dbReference>
<keyword evidence="7" id="KW-1185">Reference proteome</keyword>
<dbReference type="SUPFAM" id="SSF48498">
    <property type="entry name" value="Tetracyclin repressor-like, C-terminal domain"/>
    <property type="match status" value="1"/>
</dbReference>
<keyword evidence="3" id="KW-0804">Transcription</keyword>
<dbReference type="PANTHER" id="PTHR30055">
    <property type="entry name" value="HTH-TYPE TRANSCRIPTIONAL REGULATOR RUTR"/>
    <property type="match status" value="1"/>
</dbReference>
<evidence type="ECO:0000256" key="4">
    <source>
        <dbReference type="PROSITE-ProRule" id="PRU00335"/>
    </source>
</evidence>
<dbReference type="RefSeq" id="WP_378969595.1">
    <property type="nucleotide sequence ID" value="NZ_JBHTBJ010000012.1"/>
</dbReference>
<evidence type="ECO:0000256" key="2">
    <source>
        <dbReference type="ARBA" id="ARBA00023125"/>
    </source>
</evidence>
<feature type="domain" description="HTH tetR-type" evidence="5">
    <location>
        <begin position="15"/>
        <end position="73"/>
    </location>
</feature>
<dbReference type="InterPro" id="IPR050109">
    <property type="entry name" value="HTH-type_TetR-like_transc_reg"/>
</dbReference>
<dbReference type="PANTHER" id="PTHR30055:SF234">
    <property type="entry name" value="HTH-TYPE TRANSCRIPTIONAL REGULATOR BETI"/>
    <property type="match status" value="1"/>
</dbReference>
<dbReference type="InterPro" id="IPR001647">
    <property type="entry name" value="HTH_TetR"/>
</dbReference>
<protein>
    <submittedName>
        <fullName evidence="6">TetR/AcrR family transcriptional regulator</fullName>
    </submittedName>
</protein>